<organism evidence="1 2">
    <name type="scientific">Platanthera guangdongensis</name>
    <dbReference type="NCBI Taxonomy" id="2320717"/>
    <lineage>
        <taxon>Eukaryota</taxon>
        <taxon>Viridiplantae</taxon>
        <taxon>Streptophyta</taxon>
        <taxon>Embryophyta</taxon>
        <taxon>Tracheophyta</taxon>
        <taxon>Spermatophyta</taxon>
        <taxon>Magnoliopsida</taxon>
        <taxon>Liliopsida</taxon>
        <taxon>Asparagales</taxon>
        <taxon>Orchidaceae</taxon>
        <taxon>Orchidoideae</taxon>
        <taxon>Orchideae</taxon>
        <taxon>Orchidinae</taxon>
        <taxon>Platanthera</taxon>
    </lineage>
</organism>
<comment type="caution">
    <text evidence="1">The sequence shown here is derived from an EMBL/GenBank/DDBJ whole genome shotgun (WGS) entry which is preliminary data.</text>
</comment>
<accession>A0ABR2M0X5</accession>
<evidence type="ECO:0000313" key="1">
    <source>
        <dbReference type="EMBL" id="KAK8956059.1"/>
    </source>
</evidence>
<evidence type="ECO:0000313" key="2">
    <source>
        <dbReference type="Proteomes" id="UP001412067"/>
    </source>
</evidence>
<keyword evidence="2" id="KW-1185">Reference proteome</keyword>
<protein>
    <submittedName>
        <fullName evidence="1">Uncharacterized protein</fullName>
    </submittedName>
</protein>
<name>A0ABR2M0X5_9ASPA</name>
<sequence>MHAIIAVGYNKSFWKTESVDEESNRIMDFNQKSLPPDHESNSDMNHSCDHIHFEADEEDLEGGDDDEEVETIL</sequence>
<gene>
    <name evidence="1" type="ORF">KSP40_PGU005052</name>
</gene>
<proteinExistence type="predicted"/>
<dbReference type="Proteomes" id="UP001412067">
    <property type="component" value="Unassembled WGS sequence"/>
</dbReference>
<reference evidence="1 2" key="1">
    <citation type="journal article" date="2022" name="Nat. Plants">
        <title>Genomes of leafy and leafless Platanthera orchids illuminate the evolution of mycoheterotrophy.</title>
        <authorList>
            <person name="Li M.H."/>
            <person name="Liu K.W."/>
            <person name="Li Z."/>
            <person name="Lu H.C."/>
            <person name="Ye Q.L."/>
            <person name="Zhang D."/>
            <person name="Wang J.Y."/>
            <person name="Li Y.F."/>
            <person name="Zhong Z.M."/>
            <person name="Liu X."/>
            <person name="Yu X."/>
            <person name="Liu D.K."/>
            <person name="Tu X.D."/>
            <person name="Liu B."/>
            <person name="Hao Y."/>
            <person name="Liao X.Y."/>
            <person name="Jiang Y.T."/>
            <person name="Sun W.H."/>
            <person name="Chen J."/>
            <person name="Chen Y.Q."/>
            <person name="Ai Y."/>
            <person name="Zhai J.W."/>
            <person name="Wu S.S."/>
            <person name="Zhou Z."/>
            <person name="Hsiao Y.Y."/>
            <person name="Wu W.L."/>
            <person name="Chen Y.Y."/>
            <person name="Lin Y.F."/>
            <person name="Hsu J.L."/>
            <person name="Li C.Y."/>
            <person name="Wang Z.W."/>
            <person name="Zhao X."/>
            <person name="Zhong W.Y."/>
            <person name="Ma X.K."/>
            <person name="Ma L."/>
            <person name="Huang J."/>
            <person name="Chen G.Z."/>
            <person name="Huang M.Z."/>
            <person name="Huang L."/>
            <person name="Peng D.H."/>
            <person name="Luo Y.B."/>
            <person name="Zou S.Q."/>
            <person name="Chen S.P."/>
            <person name="Lan S."/>
            <person name="Tsai W.C."/>
            <person name="Van de Peer Y."/>
            <person name="Liu Z.J."/>
        </authorList>
    </citation>
    <scope>NUCLEOTIDE SEQUENCE [LARGE SCALE GENOMIC DNA]</scope>
    <source>
        <strain evidence="1">Lor288</strain>
    </source>
</reference>
<dbReference type="EMBL" id="JBBWWR010000013">
    <property type="protein sequence ID" value="KAK8956059.1"/>
    <property type="molecule type" value="Genomic_DNA"/>
</dbReference>